<accession>A0A1I2T9S7</accession>
<dbReference type="RefSeq" id="WP_092883571.1">
    <property type="nucleotide sequence ID" value="NZ_FOOI01000007.1"/>
</dbReference>
<evidence type="ECO:0000256" key="2">
    <source>
        <dbReference type="SAM" id="Phobius"/>
    </source>
</evidence>
<dbReference type="EMBL" id="FOOI01000007">
    <property type="protein sequence ID" value="SFG59997.1"/>
    <property type="molecule type" value="Genomic_DNA"/>
</dbReference>
<dbReference type="PANTHER" id="PTHR35335">
    <property type="entry name" value="UPF0716 PROTEIN FXSA"/>
    <property type="match status" value="1"/>
</dbReference>
<feature type="compositionally biased region" description="Gly residues" evidence="1">
    <location>
        <begin position="139"/>
        <end position="163"/>
    </location>
</feature>
<feature type="transmembrane region" description="Helical" evidence="2">
    <location>
        <begin position="26"/>
        <end position="46"/>
    </location>
</feature>
<keyword evidence="2" id="KW-1133">Transmembrane helix</keyword>
<dbReference type="AlphaFoldDB" id="A0A1I2T9S7"/>
<keyword evidence="6" id="KW-1185">Reference proteome</keyword>
<evidence type="ECO:0000313" key="3">
    <source>
        <dbReference type="EMBL" id="NYH82938.1"/>
    </source>
</evidence>
<dbReference type="Proteomes" id="UP000533017">
    <property type="component" value="Unassembled WGS sequence"/>
</dbReference>
<evidence type="ECO:0000256" key="1">
    <source>
        <dbReference type="SAM" id="MobiDB-lite"/>
    </source>
</evidence>
<reference evidence="4 5" key="1">
    <citation type="submission" date="2016-10" db="EMBL/GenBank/DDBJ databases">
        <authorList>
            <person name="de Groot N.N."/>
        </authorList>
    </citation>
    <scope>NUCLEOTIDE SEQUENCE [LARGE SCALE GENOMIC DNA]</scope>
    <source>
        <strain evidence="4 5">CPCC 202808</strain>
    </source>
</reference>
<dbReference type="NCBIfam" id="NF008528">
    <property type="entry name" value="PRK11463.1-2"/>
    <property type="match status" value="1"/>
</dbReference>
<sequence length="195" mass="20133">MAVIVVLALIAVPALEIYVAVQVWHLIGWWTLALLLAGSGLGAYLVKREGLRTWAALRAAVEDRRIPDREVLDAGLVLTGGLLMVLPGLVTDVVGFLLLAPFLRPVSRRALRWGVGRGVSRRVGVVPGQSWQVSRYLRGGPGGSGRQGGSGGQSGSGGAGGSGAADRGQPPVIEGEIVSGDAGHGDSPGRPRPGR</sequence>
<feature type="region of interest" description="Disordered" evidence="1">
    <location>
        <begin position="134"/>
        <end position="195"/>
    </location>
</feature>
<evidence type="ECO:0000313" key="6">
    <source>
        <dbReference type="Proteomes" id="UP000533017"/>
    </source>
</evidence>
<dbReference type="PANTHER" id="PTHR35335:SF1">
    <property type="entry name" value="UPF0716 PROTEIN FXSA"/>
    <property type="match status" value="1"/>
</dbReference>
<name>A0A1I2T9S7_9ACTN</name>
<dbReference type="Proteomes" id="UP000199052">
    <property type="component" value="Unassembled WGS sequence"/>
</dbReference>
<organism evidence="4 5">
    <name type="scientific">Actinopolymorpha cephalotaxi</name>
    <dbReference type="NCBI Taxonomy" id="504797"/>
    <lineage>
        <taxon>Bacteria</taxon>
        <taxon>Bacillati</taxon>
        <taxon>Actinomycetota</taxon>
        <taxon>Actinomycetes</taxon>
        <taxon>Propionibacteriales</taxon>
        <taxon>Actinopolymorphaceae</taxon>
        <taxon>Actinopolymorpha</taxon>
    </lineage>
</organism>
<dbReference type="Pfam" id="PF04186">
    <property type="entry name" value="FxsA"/>
    <property type="match status" value="1"/>
</dbReference>
<proteinExistence type="predicted"/>
<reference evidence="3 6" key="2">
    <citation type="submission" date="2020-07" db="EMBL/GenBank/DDBJ databases">
        <title>Sequencing the genomes of 1000 actinobacteria strains.</title>
        <authorList>
            <person name="Klenk H.-P."/>
        </authorList>
    </citation>
    <scope>NUCLEOTIDE SEQUENCE [LARGE SCALE GENOMIC DNA]</scope>
    <source>
        <strain evidence="3 6">DSM 45117</strain>
    </source>
</reference>
<evidence type="ECO:0000313" key="4">
    <source>
        <dbReference type="EMBL" id="SFG59997.1"/>
    </source>
</evidence>
<dbReference type="GO" id="GO:0016020">
    <property type="term" value="C:membrane"/>
    <property type="evidence" value="ECO:0007669"/>
    <property type="project" value="InterPro"/>
</dbReference>
<evidence type="ECO:0000313" key="5">
    <source>
        <dbReference type="Proteomes" id="UP000199052"/>
    </source>
</evidence>
<gene>
    <name evidence="3" type="ORF">FHR37_001789</name>
    <name evidence="4" type="ORF">SAMN05421678_10745</name>
</gene>
<protein>
    <submittedName>
        <fullName evidence="4">UPF0716 protein FxsA</fullName>
    </submittedName>
</protein>
<dbReference type="InterPro" id="IPR007313">
    <property type="entry name" value="FxsA"/>
</dbReference>
<dbReference type="EMBL" id="JACBZA010000001">
    <property type="protein sequence ID" value="NYH82938.1"/>
    <property type="molecule type" value="Genomic_DNA"/>
</dbReference>
<feature type="transmembrane region" description="Helical" evidence="2">
    <location>
        <begin position="74"/>
        <end position="99"/>
    </location>
</feature>
<keyword evidence="2" id="KW-0472">Membrane</keyword>
<keyword evidence="2" id="KW-0812">Transmembrane</keyword>
<dbReference type="STRING" id="504797.SAMN05421678_10745"/>